<accession>A0ABT3JHA6</accession>
<name>A0ABT3JHA6_9SPHN</name>
<feature type="region of interest" description="Disordered" evidence="1">
    <location>
        <begin position="16"/>
        <end position="60"/>
    </location>
</feature>
<dbReference type="PROSITE" id="PS51257">
    <property type="entry name" value="PROKAR_LIPOPROTEIN"/>
    <property type="match status" value="1"/>
</dbReference>
<feature type="compositionally biased region" description="Low complexity" evidence="1">
    <location>
        <begin position="37"/>
        <end position="47"/>
    </location>
</feature>
<dbReference type="Proteomes" id="UP001526246">
    <property type="component" value="Unassembled WGS sequence"/>
</dbReference>
<evidence type="ECO:0000313" key="3">
    <source>
        <dbReference type="Proteomes" id="UP001526246"/>
    </source>
</evidence>
<dbReference type="RefSeq" id="WP_264883196.1">
    <property type="nucleotide sequence ID" value="NZ_JAPDOB010000002.1"/>
</dbReference>
<evidence type="ECO:0000313" key="2">
    <source>
        <dbReference type="EMBL" id="MCW3798376.1"/>
    </source>
</evidence>
<keyword evidence="3" id="KW-1185">Reference proteome</keyword>
<reference evidence="2 3" key="1">
    <citation type="submission" date="2022-10" db="EMBL/GenBank/DDBJ databases">
        <title>Sphingomonas sp.</title>
        <authorList>
            <person name="Jin C."/>
        </authorList>
    </citation>
    <scope>NUCLEOTIDE SEQUENCE [LARGE SCALE GENOMIC DNA]</scope>
    <source>
        <strain evidence="2 3">BN140010</strain>
    </source>
</reference>
<comment type="caution">
    <text evidence="2">The sequence shown here is derived from an EMBL/GenBank/DDBJ whole genome shotgun (WGS) entry which is preliminary data.</text>
</comment>
<organism evidence="2 3">
    <name type="scientific">Sphingomonas arvum</name>
    <dbReference type="NCBI Taxonomy" id="2992113"/>
    <lineage>
        <taxon>Bacteria</taxon>
        <taxon>Pseudomonadati</taxon>
        <taxon>Pseudomonadota</taxon>
        <taxon>Alphaproteobacteria</taxon>
        <taxon>Sphingomonadales</taxon>
        <taxon>Sphingomonadaceae</taxon>
        <taxon>Sphingomonas</taxon>
    </lineage>
</organism>
<evidence type="ECO:0000256" key="1">
    <source>
        <dbReference type="SAM" id="MobiDB-lite"/>
    </source>
</evidence>
<evidence type="ECO:0008006" key="4">
    <source>
        <dbReference type="Google" id="ProtNLM"/>
    </source>
</evidence>
<proteinExistence type="predicted"/>
<dbReference type="EMBL" id="JAPDOB010000002">
    <property type="protein sequence ID" value="MCW3798376.1"/>
    <property type="molecule type" value="Genomic_DNA"/>
</dbReference>
<protein>
    <recommendedName>
        <fullName evidence="4">Argininosuccinate lyase</fullName>
    </recommendedName>
</protein>
<sequence length="60" mass="6380">MRTTLLLTLTLLSACGRNERPPAPTAEESRRLDQAEAELNALGNEEGPLPEDSGPSSSSE</sequence>
<gene>
    <name evidence="2" type="ORF">OMW55_11230</name>
</gene>